<evidence type="ECO:0000256" key="1">
    <source>
        <dbReference type="SAM" id="SignalP"/>
    </source>
</evidence>
<accession>A0A437MDB3</accession>
<evidence type="ECO:0008006" key="4">
    <source>
        <dbReference type="Google" id="ProtNLM"/>
    </source>
</evidence>
<keyword evidence="1" id="KW-0732">Signal</keyword>
<protein>
    <recommendedName>
        <fullName evidence="4">DUF4398 domain-containing protein</fullName>
    </recommendedName>
</protein>
<dbReference type="RefSeq" id="WP_127788501.1">
    <property type="nucleotide sequence ID" value="NZ_SACL01000005.1"/>
</dbReference>
<keyword evidence="3" id="KW-1185">Reference proteome</keyword>
<comment type="caution">
    <text evidence="2">The sequence shown here is derived from an EMBL/GenBank/DDBJ whole genome shotgun (WGS) entry which is preliminary data.</text>
</comment>
<dbReference type="AlphaFoldDB" id="A0A437MDB3"/>
<dbReference type="Proteomes" id="UP000282957">
    <property type="component" value="Unassembled WGS sequence"/>
</dbReference>
<sequence>MRATALLLSLAVLAGPAAAHHGRGHPEQVAQVDGAVREQDRARANPAATPWVPEQNRAAAEAEAAGVDDAAGLLRSAHAALTARRAGQAIEFLERAESRLLTRSTPATRAGEPVQNGPVARITAARLAAGRGDLKTAMDQTDLALAALDRPRRRGRR</sequence>
<gene>
    <name evidence="2" type="ORF">EOD42_15695</name>
</gene>
<feature type="chain" id="PRO_5019440325" description="DUF4398 domain-containing protein" evidence="1">
    <location>
        <begin position="20"/>
        <end position="157"/>
    </location>
</feature>
<proteinExistence type="predicted"/>
<dbReference type="EMBL" id="SACL01000005">
    <property type="protein sequence ID" value="RVT95642.1"/>
    <property type="molecule type" value="Genomic_DNA"/>
</dbReference>
<evidence type="ECO:0000313" key="2">
    <source>
        <dbReference type="EMBL" id="RVT95642.1"/>
    </source>
</evidence>
<dbReference type="OrthoDB" id="7268367at2"/>
<reference evidence="2 3" key="1">
    <citation type="submission" date="2019-01" db="EMBL/GenBank/DDBJ databases">
        <authorList>
            <person name="Chen W.-M."/>
        </authorList>
    </citation>
    <scope>NUCLEOTIDE SEQUENCE [LARGE SCALE GENOMIC DNA]</scope>
    <source>
        <strain evidence="2 3">CCP-6</strain>
    </source>
</reference>
<name>A0A437MDB3_9PROT</name>
<organism evidence="2 3">
    <name type="scientific">Rhodovarius crocodyli</name>
    <dbReference type="NCBI Taxonomy" id="1979269"/>
    <lineage>
        <taxon>Bacteria</taxon>
        <taxon>Pseudomonadati</taxon>
        <taxon>Pseudomonadota</taxon>
        <taxon>Alphaproteobacteria</taxon>
        <taxon>Acetobacterales</taxon>
        <taxon>Roseomonadaceae</taxon>
        <taxon>Rhodovarius</taxon>
    </lineage>
</organism>
<feature type="signal peptide" evidence="1">
    <location>
        <begin position="1"/>
        <end position="19"/>
    </location>
</feature>
<evidence type="ECO:0000313" key="3">
    <source>
        <dbReference type="Proteomes" id="UP000282957"/>
    </source>
</evidence>